<evidence type="ECO:0000256" key="9">
    <source>
        <dbReference type="SAM" id="Phobius"/>
    </source>
</evidence>
<evidence type="ECO:0000313" key="10">
    <source>
        <dbReference type="EMBL" id="GMM38051.1"/>
    </source>
</evidence>
<keyword evidence="8 9" id="KW-0472">Membrane</keyword>
<feature type="transmembrane region" description="Helical" evidence="9">
    <location>
        <begin position="481"/>
        <end position="501"/>
    </location>
</feature>
<evidence type="ECO:0000256" key="3">
    <source>
        <dbReference type="ARBA" id="ARBA00022448"/>
    </source>
</evidence>
<feature type="transmembrane region" description="Helical" evidence="9">
    <location>
        <begin position="589"/>
        <end position="608"/>
    </location>
</feature>
<dbReference type="GO" id="GO:0016020">
    <property type="term" value="C:membrane"/>
    <property type="evidence" value="ECO:0007669"/>
    <property type="project" value="UniProtKB-SubCell"/>
</dbReference>
<comment type="similarity">
    <text evidence="2">Belongs to the oligopeptide OPT transporter family.</text>
</comment>
<feature type="transmembrane region" description="Helical" evidence="9">
    <location>
        <begin position="508"/>
        <end position="527"/>
    </location>
</feature>
<evidence type="ECO:0000256" key="8">
    <source>
        <dbReference type="ARBA" id="ARBA00023136"/>
    </source>
</evidence>
<evidence type="ECO:0000256" key="4">
    <source>
        <dbReference type="ARBA" id="ARBA00022692"/>
    </source>
</evidence>
<feature type="transmembrane region" description="Helical" evidence="9">
    <location>
        <begin position="210"/>
        <end position="228"/>
    </location>
</feature>
<gene>
    <name evidence="10" type="ORF">DASC09_053760</name>
</gene>
<keyword evidence="11" id="KW-1185">Reference proteome</keyword>
<feature type="transmembrane region" description="Helical" evidence="9">
    <location>
        <begin position="178"/>
        <end position="198"/>
    </location>
</feature>
<feature type="transmembrane region" description="Helical" evidence="9">
    <location>
        <begin position="659"/>
        <end position="677"/>
    </location>
</feature>
<proteinExistence type="inferred from homology"/>
<feature type="transmembrane region" description="Helical" evidence="9">
    <location>
        <begin position="705"/>
        <end position="723"/>
    </location>
</feature>
<dbReference type="RefSeq" id="XP_064855047.1">
    <property type="nucleotide sequence ID" value="XM_064998975.1"/>
</dbReference>
<evidence type="ECO:0000256" key="7">
    <source>
        <dbReference type="ARBA" id="ARBA00022989"/>
    </source>
</evidence>
<keyword evidence="3" id="KW-0813">Transport</keyword>
<dbReference type="InterPro" id="IPR004813">
    <property type="entry name" value="OPT"/>
</dbReference>
<feature type="transmembrane region" description="Helical" evidence="9">
    <location>
        <begin position="421"/>
        <end position="447"/>
    </location>
</feature>
<feature type="transmembrane region" description="Helical" evidence="9">
    <location>
        <begin position="314"/>
        <end position="333"/>
    </location>
</feature>
<sequence length="797" mass="90900">MNPKNSELVYGSPYAITADDNSECFDRESKTRCATPGKKISEKNQSIYDQETLHSADRLPGYIEIPDDDITTVFTDDPTLLSNSPYPEVRQNVPLDDEEVRLNHWRTWFLVTVFVAIFAAINQFFSLRYPTLSVNFIVAQVICFPVGNLFGRLPDIQCHKCRFFDLNPGGKFSKKEHALITICVSLTSSTAYAMNILIAQTNFYNMDVNFGYEILLVMSTQMAGYGLAGLTRRWIVYPASAIWPQTLISVSLFDALNDKGLDRTIVNGWKASRYKFFLVAFCISFVWYWFPGFLFKGLGYFSIVLWGPLTRNNFVVNSLFGVESGLGLLPITFDYTQISQAMSGSVFATPFWVVANTYGSVFLFFVLILPILYYTNTWDAKYMPMISSSTFDNTQSKFNVSKVLNPDYTINLQKYKEYSPIFVPFSYLLSYALNFAAVVGIFVHTYLYHGHEIWEKLKNAKNGGEDIHKRMMNKYKEAPDWWYAIVFVSTVGLSFLCICIWQKQFPAWGLVIAYMISIINFVPQGVLESITNQHVGLNIITELVAGYMMPLRPMANLLFKLTGYVTTTQGLSLSKDLKLAQYCKIPPRILFFAQLYSTIIASFIMVGLQDWMRKNIKGVCTTDQPDGFICSDGRTVFNASIIWSLPGHLFSFGKRYHSITWFFLIGAFCPVITWLLWRRYPNKWYGKLSAPVFFTGPGNIPPSTVYNYSLYFVASFFLNKFIGGKWPRWHAKYNYVMGAAVEAGVAVATVVIFLCITYPGVTLTWWGNQVYKDTLDWKSKPYYTVKSGETFGPSSWL</sequence>
<dbReference type="Proteomes" id="UP001360560">
    <property type="component" value="Unassembled WGS sequence"/>
</dbReference>
<dbReference type="GO" id="GO:0035673">
    <property type="term" value="F:oligopeptide transmembrane transporter activity"/>
    <property type="evidence" value="ECO:0007669"/>
    <property type="project" value="InterPro"/>
</dbReference>
<keyword evidence="4 9" id="KW-0812">Transmembrane</keyword>
<keyword evidence="6" id="KW-0653">Protein transport</keyword>
<feature type="transmembrane region" description="Helical" evidence="9">
    <location>
        <begin position="353"/>
        <end position="375"/>
    </location>
</feature>
<name>A0AAV5QTL4_9ASCO</name>
<evidence type="ECO:0000256" key="5">
    <source>
        <dbReference type="ARBA" id="ARBA00022856"/>
    </source>
</evidence>
<evidence type="ECO:0000256" key="6">
    <source>
        <dbReference type="ARBA" id="ARBA00022927"/>
    </source>
</evidence>
<feature type="transmembrane region" description="Helical" evidence="9">
    <location>
        <begin position="108"/>
        <end position="126"/>
    </location>
</feature>
<accession>A0AAV5QTL4</accession>
<comment type="caution">
    <text evidence="10">The sequence shown here is derived from an EMBL/GenBank/DDBJ whole genome shotgun (WGS) entry which is preliminary data.</text>
</comment>
<dbReference type="GeneID" id="90076026"/>
<dbReference type="AlphaFoldDB" id="A0AAV5QTL4"/>
<reference evidence="10 11" key="1">
    <citation type="journal article" date="2023" name="Elife">
        <title>Identification of key yeast species and microbe-microbe interactions impacting larval growth of Drosophila in the wild.</title>
        <authorList>
            <person name="Mure A."/>
            <person name="Sugiura Y."/>
            <person name="Maeda R."/>
            <person name="Honda K."/>
            <person name="Sakurai N."/>
            <person name="Takahashi Y."/>
            <person name="Watada M."/>
            <person name="Katoh T."/>
            <person name="Gotoh A."/>
            <person name="Gotoh Y."/>
            <person name="Taniguchi I."/>
            <person name="Nakamura K."/>
            <person name="Hayashi T."/>
            <person name="Katayama T."/>
            <person name="Uemura T."/>
            <person name="Hattori Y."/>
        </authorList>
    </citation>
    <scope>NUCLEOTIDE SEQUENCE [LARGE SCALE GENOMIC DNA]</scope>
    <source>
        <strain evidence="10 11">SC-9</strain>
    </source>
</reference>
<comment type="subcellular location">
    <subcellularLocation>
        <location evidence="1">Membrane</location>
        <topology evidence="1">Multi-pass membrane protein</topology>
    </subcellularLocation>
</comment>
<dbReference type="NCBIfam" id="TIGR00727">
    <property type="entry name" value="ISP4_OPT"/>
    <property type="match status" value="1"/>
</dbReference>
<dbReference type="PANTHER" id="PTHR22601">
    <property type="entry name" value="ISP4 LIKE PROTEIN"/>
    <property type="match status" value="1"/>
</dbReference>
<protein>
    <submittedName>
        <fullName evidence="10">Oligopeptide transporter</fullName>
    </submittedName>
</protein>
<feature type="transmembrane region" description="Helical" evidence="9">
    <location>
        <begin position="735"/>
        <end position="761"/>
    </location>
</feature>
<dbReference type="GO" id="GO:0015031">
    <property type="term" value="P:protein transport"/>
    <property type="evidence" value="ECO:0007669"/>
    <property type="project" value="UniProtKB-KW"/>
</dbReference>
<dbReference type="Pfam" id="PF03169">
    <property type="entry name" value="OPT"/>
    <property type="match status" value="1"/>
</dbReference>
<keyword evidence="5" id="KW-0571">Peptide transport</keyword>
<dbReference type="InterPro" id="IPR004648">
    <property type="entry name" value="Oligpept_transpt"/>
</dbReference>
<evidence type="ECO:0000313" key="11">
    <source>
        <dbReference type="Proteomes" id="UP001360560"/>
    </source>
</evidence>
<evidence type="ECO:0000256" key="2">
    <source>
        <dbReference type="ARBA" id="ARBA00008807"/>
    </source>
</evidence>
<keyword evidence="7 9" id="KW-1133">Transmembrane helix</keyword>
<dbReference type="EMBL" id="BTFZ01000013">
    <property type="protein sequence ID" value="GMM38051.1"/>
    <property type="molecule type" value="Genomic_DNA"/>
</dbReference>
<organism evidence="10 11">
    <name type="scientific">Saccharomycopsis crataegensis</name>
    <dbReference type="NCBI Taxonomy" id="43959"/>
    <lineage>
        <taxon>Eukaryota</taxon>
        <taxon>Fungi</taxon>
        <taxon>Dikarya</taxon>
        <taxon>Ascomycota</taxon>
        <taxon>Saccharomycotina</taxon>
        <taxon>Saccharomycetes</taxon>
        <taxon>Saccharomycopsidaceae</taxon>
        <taxon>Saccharomycopsis</taxon>
    </lineage>
</organism>
<evidence type="ECO:0000256" key="1">
    <source>
        <dbReference type="ARBA" id="ARBA00004141"/>
    </source>
</evidence>
<dbReference type="NCBIfam" id="TIGR00728">
    <property type="entry name" value="OPT_sfam"/>
    <property type="match status" value="1"/>
</dbReference>